<evidence type="ECO:0000313" key="4">
    <source>
        <dbReference type="EMBL" id="SVA79684.1"/>
    </source>
</evidence>
<dbReference type="InterPro" id="IPR001509">
    <property type="entry name" value="Epimerase_deHydtase"/>
</dbReference>
<keyword evidence="1" id="KW-0560">Oxidoreductase</keyword>
<dbReference type="GO" id="GO:0016616">
    <property type="term" value="F:oxidoreductase activity, acting on the CH-OH group of donors, NAD or NADP as acceptor"/>
    <property type="evidence" value="ECO:0007669"/>
    <property type="project" value="TreeGrafter"/>
</dbReference>
<name>A0A381YRV1_9ZZZZ</name>
<dbReference type="Pfam" id="PF01370">
    <property type="entry name" value="Epimerase"/>
    <property type="match status" value="1"/>
</dbReference>
<dbReference type="Gene3D" id="3.40.50.720">
    <property type="entry name" value="NAD(P)-binding Rossmann-like Domain"/>
    <property type="match status" value="1"/>
</dbReference>
<dbReference type="InterPro" id="IPR050425">
    <property type="entry name" value="NAD(P)_dehydrat-like"/>
</dbReference>
<accession>A0A381YRV1</accession>
<dbReference type="PANTHER" id="PTHR10366">
    <property type="entry name" value="NAD DEPENDENT EPIMERASE/DEHYDRATASE"/>
    <property type="match status" value="1"/>
</dbReference>
<evidence type="ECO:0000256" key="1">
    <source>
        <dbReference type="ARBA" id="ARBA00023002"/>
    </source>
</evidence>
<dbReference type="PANTHER" id="PTHR10366:SF564">
    <property type="entry name" value="STEROL-4-ALPHA-CARBOXYLATE 3-DEHYDROGENASE, DECARBOXYLATING"/>
    <property type="match status" value="1"/>
</dbReference>
<proteinExistence type="inferred from homology"/>
<organism evidence="4">
    <name type="scientific">marine metagenome</name>
    <dbReference type="NCBI Taxonomy" id="408172"/>
    <lineage>
        <taxon>unclassified sequences</taxon>
        <taxon>metagenomes</taxon>
        <taxon>ecological metagenomes</taxon>
    </lineage>
</organism>
<comment type="similarity">
    <text evidence="2">Belongs to the NAD(P)-dependent epimerase/dehydratase family. Dihydroflavonol-4-reductase subfamily.</text>
</comment>
<sequence length="243" mass="26825">MEKVLVTGASGYIALHCIAELLKNEFAVKGSLRSMNRQEEVKNAIQKEITHDNLEFCKLDLSEDEGWDDAVWDCDYVMHVASPFPLGAPKNENYLIEPAREGTLRALRASKKGGVKRIIITSSQAAIAYGHKDMQKIFTHDDWTDINGPDVSPYVKSKTIAERAAWDFINSQEEKTLEMAVINPGAVLGPSLSSDIEGTSTDLIKKFLTKEIPAVPNVFFNVVDVRDVAKLHVAALKNPNANG</sequence>
<feature type="non-terminal residue" evidence="4">
    <location>
        <position position="243"/>
    </location>
</feature>
<dbReference type="AlphaFoldDB" id="A0A381YRV1"/>
<dbReference type="SUPFAM" id="SSF51735">
    <property type="entry name" value="NAD(P)-binding Rossmann-fold domains"/>
    <property type="match status" value="1"/>
</dbReference>
<dbReference type="InterPro" id="IPR036291">
    <property type="entry name" value="NAD(P)-bd_dom_sf"/>
</dbReference>
<dbReference type="EMBL" id="UINC01018892">
    <property type="protein sequence ID" value="SVA79684.1"/>
    <property type="molecule type" value="Genomic_DNA"/>
</dbReference>
<evidence type="ECO:0000259" key="3">
    <source>
        <dbReference type="Pfam" id="PF01370"/>
    </source>
</evidence>
<protein>
    <recommendedName>
        <fullName evidence="3">NAD-dependent epimerase/dehydratase domain-containing protein</fullName>
    </recommendedName>
</protein>
<feature type="domain" description="NAD-dependent epimerase/dehydratase" evidence="3">
    <location>
        <begin position="4"/>
        <end position="241"/>
    </location>
</feature>
<evidence type="ECO:0000256" key="2">
    <source>
        <dbReference type="ARBA" id="ARBA00023445"/>
    </source>
</evidence>
<reference evidence="4" key="1">
    <citation type="submission" date="2018-05" db="EMBL/GenBank/DDBJ databases">
        <authorList>
            <person name="Lanie J.A."/>
            <person name="Ng W.-L."/>
            <person name="Kazmierczak K.M."/>
            <person name="Andrzejewski T.M."/>
            <person name="Davidsen T.M."/>
            <person name="Wayne K.J."/>
            <person name="Tettelin H."/>
            <person name="Glass J.I."/>
            <person name="Rusch D."/>
            <person name="Podicherti R."/>
            <person name="Tsui H.-C.T."/>
            <person name="Winkler M.E."/>
        </authorList>
    </citation>
    <scope>NUCLEOTIDE SEQUENCE</scope>
</reference>
<gene>
    <name evidence="4" type="ORF">METZ01_LOCUS132538</name>
</gene>